<protein>
    <submittedName>
        <fullName evidence="1">Uncharacterized protein</fullName>
    </submittedName>
</protein>
<gene>
    <name evidence="1" type="ORF">AFK76_12745</name>
</gene>
<keyword evidence="2" id="KW-1185">Reference proteome</keyword>
<organism evidence="1 2">
    <name type="scientific">Idiomarina zobellii</name>
    <dbReference type="NCBI Taxonomy" id="86103"/>
    <lineage>
        <taxon>Bacteria</taxon>
        <taxon>Pseudomonadati</taxon>
        <taxon>Pseudomonadota</taxon>
        <taxon>Gammaproteobacteria</taxon>
        <taxon>Alteromonadales</taxon>
        <taxon>Idiomarinaceae</taxon>
        <taxon>Idiomarina</taxon>
    </lineage>
</organism>
<evidence type="ECO:0000313" key="1">
    <source>
        <dbReference type="EMBL" id="KPD20266.1"/>
    </source>
</evidence>
<dbReference type="AlphaFoldDB" id="A0A837N678"/>
<proteinExistence type="predicted"/>
<feature type="non-terminal residue" evidence="1">
    <location>
        <position position="1"/>
    </location>
</feature>
<dbReference type="RefSeq" id="WP_161802668.1">
    <property type="nucleotide sequence ID" value="NZ_LHSG01000058.1"/>
</dbReference>
<dbReference type="EMBL" id="LHSG01000058">
    <property type="protein sequence ID" value="KPD20266.1"/>
    <property type="molecule type" value="Genomic_DNA"/>
</dbReference>
<comment type="caution">
    <text evidence="1">The sequence shown here is derived from an EMBL/GenBank/DDBJ whole genome shotgun (WGS) entry which is preliminary data.</text>
</comment>
<sequence length="80" mass="9017">YHFRGTHDIIGLGKIFERKPLKHLQDGIVTHQGNEIFPTFQLFLLVSLHLLLKTDFAGMAKGVRIIENNNKPIPALVLDG</sequence>
<reference evidence="1 2" key="1">
    <citation type="submission" date="2015-08" db="EMBL/GenBank/DDBJ databases">
        <title>Genome sequencing and assembly of the deep-sea bacterium Idiomarina zobellii.</title>
        <authorList>
            <person name="Mithoefer S.D."/>
            <person name="Rheaume B.A."/>
            <person name="MacLea K.S."/>
        </authorList>
    </citation>
    <scope>NUCLEOTIDE SEQUENCE [LARGE SCALE GENOMIC DNA]</scope>
    <source>
        <strain evidence="1 2">KMM 231</strain>
    </source>
</reference>
<evidence type="ECO:0000313" key="2">
    <source>
        <dbReference type="Proteomes" id="UP000053030"/>
    </source>
</evidence>
<name>A0A837N678_9GAMM</name>
<accession>A0A837N678</accession>
<dbReference type="Proteomes" id="UP000053030">
    <property type="component" value="Unassembled WGS sequence"/>
</dbReference>